<reference evidence="1" key="1">
    <citation type="submission" date="2014-11" db="EMBL/GenBank/DDBJ databases">
        <authorList>
            <person name="Amaro Gonzalez C."/>
        </authorList>
    </citation>
    <scope>NUCLEOTIDE SEQUENCE</scope>
</reference>
<dbReference type="EMBL" id="GBXM01019308">
    <property type="protein sequence ID" value="JAH89269.1"/>
    <property type="molecule type" value="Transcribed_RNA"/>
</dbReference>
<protein>
    <submittedName>
        <fullName evidence="1">Uncharacterized protein</fullName>
    </submittedName>
</protein>
<accession>A0A0E9WFW5</accession>
<proteinExistence type="predicted"/>
<organism evidence="1">
    <name type="scientific">Anguilla anguilla</name>
    <name type="common">European freshwater eel</name>
    <name type="synonym">Muraena anguilla</name>
    <dbReference type="NCBI Taxonomy" id="7936"/>
    <lineage>
        <taxon>Eukaryota</taxon>
        <taxon>Metazoa</taxon>
        <taxon>Chordata</taxon>
        <taxon>Craniata</taxon>
        <taxon>Vertebrata</taxon>
        <taxon>Euteleostomi</taxon>
        <taxon>Actinopterygii</taxon>
        <taxon>Neopterygii</taxon>
        <taxon>Teleostei</taxon>
        <taxon>Anguilliformes</taxon>
        <taxon>Anguillidae</taxon>
        <taxon>Anguilla</taxon>
    </lineage>
</organism>
<evidence type="ECO:0000313" key="1">
    <source>
        <dbReference type="EMBL" id="JAH89269.1"/>
    </source>
</evidence>
<name>A0A0E9WFW5_ANGAN</name>
<dbReference type="AlphaFoldDB" id="A0A0E9WFW5"/>
<reference evidence="1" key="2">
    <citation type="journal article" date="2015" name="Fish Shellfish Immunol.">
        <title>Early steps in the European eel (Anguilla anguilla)-Vibrio vulnificus interaction in the gills: Role of the RtxA13 toxin.</title>
        <authorList>
            <person name="Callol A."/>
            <person name="Pajuelo D."/>
            <person name="Ebbesson L."/>
            <person name="Teles M."/>
            <person name="MacKenzie S."/>
            <person name="Amaro C."/>
        </authorList>
    </citation>
    <scope>NUCLEOTIDE SEQUENCE</scope>
</reference>
<sequence length="57" mass="6279">MNSCASANCSTLIYIIIASNMNKKVCKNVNRKPLSDHTFLTIHIRISASGLPTFLLN</sequence>